<proteinExistence type="predicted"/>
<dbReference type="Proteomes" id="UP001304769">
    <property type="component" value="Unassembled WGS sequence"/>
</dbReference>
<accession>A0ABU5TB90</accession>
<name>A0ABU5TB90_9MICC</name>
<evidence type="ECO:0000313" key="3">
    <source>
        <dbReference type="Proteomes" id="UP001304769"/>
    </source>
</evidence>
<dbReference type="RefSeq" id="WP_323280865.1">
    <property type="nucleotide sequence ID" value="NZ_JAYGGQ010000019.1"/>
</dbReference>
<sequence length="45" mass="4788">MSVYVAPPRRSNTAWPGGHPSAAADREALSATVAGWFQETTEGEK</sequence>
<reference evidence="2 3" key="1">
    <citation type="submission" date="2023-12" db="EMBL/GenBank/DDBJ databases">
        <title>Sinomonas terricola sp. nov, isolated from litchi orchard soil in Guangdong, PR China.</title>
        <authorList>
            <person name="Jiaxin W."/>
            <person name="Yang Z."/>
            <person name="Honghui Z."/>
        </authorList>
    </citation>
    <scope>NUCLEOTIDE SEQUENCE [LARGE SCALE GENOMIC DNA]</scope>
    <source>
        <strain evidence="2 3">JGH33</strain>
    </source>
</reference>
<feature type="region of interest" description="Disordered" evidence="1">
    <location>
        <begin position="1"/>
        <end position="26"/>
    </location>
</feature>
<keyword evidence="3" id="KW-1185">Reference proteome</keyword>
<dbReference type="EMBL" id="JAYGGQ010000019">
    <property type="protein sequence ID" value="MEA5456954.1"/>
    <property type="molecule type" value="Genomic_DNA"/>
</dbReference>
<comment type="caution">
    <text evidence="2">The sequence shown here is derived from an EMBL/GenBank/DDBJ whole genome shotgun (WGS) entry which is preliminary data.</text>
</comment>
<gene>
    <name evidence="2" type="ORF">SPF06_19705</name>
</gene>
<evidence type="ECO:0000256" key="1">
    <source>
        <dbReference type="SAM" id="MobiDB-lite"/>
    </source>
</evidence>
<organism evidence="2 3">
    <name type="scientific">Sinomonas terricola</name>
    <dbReference type="NCBI Taxonomy" id="3110330"/>
    <lineage>
        <taxon>Bacteria</taxon>
        <taxon>Bacillati</taxon>
        <taxon>Actinomycetota</taxon>
        <taxon>Actinomycetes</taxon>
        <taxon>Micrococcales</taxon>
        <taxon>Micrococcaceae</taxon>
        <taxon>Sinomonas</taxon>
    </lineage>
</organism>
<evidence type="ECO:0000313" key="2">
    <source>
        <dbReference type="EMBL" id="MEA5456954.1"/>
    </source>
</evidence>
<protein>
    <submittedName>
        <fullName evidence="2">Uncharacterized protein</fullName>
    </submittedName>
</protein>